<gene>
    <name evidence="3" type="ORF">PCOR1329_LOCUS77384</name>
</gene>
<name>A0ABN9XJJ9_9DINO</name>
<feature type="region of interest" description="Disordered" evidence="2">
    <location>
        <begin position="221"/>
        <end position="247"/>
    </location>
</feature>
<feature type="compositionally biased region" description="Low complexity" evidence="2">
    <location>
        <begin position="88"/>
        <end position="111"/>
    </location>
</feature>
<evidence type="ECO:0000256" key="1">
    <source>
        <dbReference type="PROSITE-ProRule" id="PRU00023"/>
    </source>
</evidence>
<protein>
    <submittedName>
        <fullName evidence="3">Uncharacterized protein</fullName>
    </submittedName>
</protein>
<keyword evidence="1" id="KW-0040">ANK repeat</keyword>
<evidence type="ECO:0000313" key="4">
    <source>
        <dbReference type="Proteomes" id="UP001189429"/>
    </source>
</evidence>
<dbReference type="InterPro" id="IPR002110">
    <property type="entry name" value="Ankyrin_rpt"/>
</dbReference>
<evidence type="ECO:0000256" key="2">
    <source>
        <dbReference type="SAM" id="MobiDB-lite"/>
    </source>
</evidence>
<dbReference type="InterPro" id="IPR036770">
    <property type="entry name" value="Ankyrin_rpt-contain_sf"/>
</dbReference>
<dbReference type="Pfam" id="PF00023">
    <property type="entry name" value="Ank"/>
    <property type="match status" value="1"/>
</dbReference>
<evidence type="ECO:0000313" key="3">
    <source>
        <dbReference type="EMBL" id="CAK0899971.1"/>
    </source>
</evidence>
<dbReference type="PROSITE" id="PS50297">
    <property type="entry name" value="ANK_REP_REGION"/>
    <property type="match status" value="1"/>
</dbReference>
<keyword evidence="4" id="KW-1185">Reference proteome</keyword>
<feature type="repeat" description="ANK" evidence="1">
    <location>
        <begin position="156"/>
        <end position="188"/>
    </location>
</feature>
<feature type="compositionally biased region" description="Low complexity" evidence="2">
    <location>
        <begin position="221"/>
        <end position="231"/>
    </location>
</feature>
<reference evidence="3" key="1">
    <citation type="submission" date="2023-10" db="EMBL/GenBank/DDBJ databases">
        <authorList>
            <person name="Chen Y."/>
            <person name="Shah S."/>
            <person name="Dougan E. K."/>
            <person name="Thang M."/>
            <person name="Chan C."/>
        </authorList>
    </citation>
    <scope>NUCLEOTIDE SEQUENCE [LARGE SCALE GENOMIC DNA]</scope>
</reference>
<dbReference type="PROSITE" id="PS50088">
    <property type="entry name" value="ANK_REPEAT"/>
    <property type="match status" value="1"/>
</dbReference>
<dbReference type="Gene3D" id="1.25.40.20">
    <property type="entry name" value="Ankyrin repeat-containing domain"/>
    <property type="match status" value="1"/>
</dbReference>
<organism evidence="3 4">
    <name type="scientific">Prorocentrum cordatum</name>
    <dbReference type="NCBI Taxonomy" id="2364126"/>
    <lineage>
        <taxon>Eukaryota</taxon>
        <taxon>Sar</taxon>
        <taxon>Alveolata</taxon>
        <taxon>Dinophyceae</taxon>
        <taxon>Prorocentrales</taxon>
        <taxon>Prorocentraceae</taxon>
        <taxon>Prorocentrum</taxon>
    </lineage>
</organism>
<feature type="region of interest" description="Disordered" evidence="2">
    <location>
        <begin position="1"/>
        <end position="111"/>
    </location>
</feature>
<comment type="caution">
    <text evidence="3">The sequence shown here is derived from an EMBL/GenBank/DDBJ whole genome shotgun (WGS) entry which is preliminary data.</text>
</comment>
<sequence length="266" mass="27797">MAASRHVGQSADEWSAAAEEVPCSGQDEEGEPEALVTAASGTGKDDLLPGICERAVASPTPEKVHHARSSVTGPMSPQCRRPARRPTKTTTKTPTSASSGGETRGTGSSFSGWLSALSSLGRERRRTEAEVQAFLQAHGFSDVNHLKQASCWRTPRSHRPLHVAVSQGDAHIARLLILHGADPALPDAAGELPGAAGALRGRAAGGRPGCEEARRVVAEAAARARPAQRSGRPGGPAAGGTPRKWDIFFDSVGRDPLLHVPQQGFP</sequence>
<dbReference type="SUPFAM" id="SSF48403">
    <property type="entry name" value="Ankyrin repeat"/>
    <property type="match status" value="1"/>
</dbReference>
<dbReference type="EMBL" id="CAUYUJ010020704">
    <property type="protein sequence ID" value="CAK0899971.1"/>
    <property type="molecule type" value="Genomic_DNA"/>
</dbReference>
<proteinExistence type="predicted"/>
<accession>A0ABN9XJJ9</accession>
<dbReference type="Proteomes" id="UP001189429">
    <property type="component" value="Unassembled WGS sequence"/>
</dbReference>